<comment type="caution">
    <text evidence="1">The sequence shown here is derived from an EMBL/GenBank/DDBJ whole genome shotgun (WGS) entry which is preliminary data.</text>
</comment>
<proteinExistence type="predicted"/>
<evidence type="ECO:0000313" key="1">
    <source>
        <dbReference type="EMBL" id="EEG29181.1"/>
    </source>
</evidence>
<sequence>MQEEGKNKCFSFVFSFDKTLGSTGGREKAEVEGLLKERELSLERIGINVGKCGRYPGCDICGPLVPKRFSLRNVPSRSVQTICS</sequence>
<dbReference type="AlphaFoldDB" id="C0EH94"/>
<dbReference type="STRING" id="537013.CLOSTMETH_03294"/>
<name>C0EH94_9FIRM</name>
<dbReference type="Proteomes" id="UP000003340">
    <property type="component" value="Unassembled WGS sequence"/>
</dbReference>
<organism evidence="1 2">
    <name type="scientific">[Clostridium] methylpentosum DSM 5476</name>
    <dbReference type="NCBI Taxonomy" id="537013"/>
    <lineage>
        <taxon>Bacteria</taxon>
        <taxon>Bacillati</taxon>
        <taxon>Bacillota</taxon>
        <taxon>Clostridia</taxon>
        <taxon>Eubacteriales</taxon>
        <taxon>Oscillospiraceae</taxon>
        <taxon>Oscillospiraceae incertae sedis</taxon>
    </lineage>
</organism>
<gene>
    <name evidence="1" type="ORF">CLOSTMETH_03294</name>
</gene>
<protein>
    <submittedName>
        <fullName evidence="1">Uncharacterized protein</fullName>
    </submittedName>
</protein>
<keyword evidence="2" id="KW-1185">Reference proteome</keyword>
<dbReference type="EMBL" id="ACEC01000115">
    <property type="protein sequence ID" value="EEG29181.1"/>
    <property type="molecule type" value="Genomic_DNA"/>
</dbReference>
<reference evidence="1 2" key="1">
    <citation type="submission" date="2009-01" db="EMBL/GenBank/DDBJ databases">
        <authorList>
            <person name="Fulton L."/>
            <person name="Clifton S."/>
            <person name="Fulton B."/>
            <person name="Xu J."/>
            <person name="Minx P."/>
            <person name="Pepin K.H."/>
            <person name="Johnson M."/>
            <person name="Bhonagiri V."/>
            <person name="Nash W.E."/>
            <person name="Mardis E.R."/>
            <person name="Wilson R.K."/>
        </authorList>
    </citation>
    <scope>NUCLEOTIDE SEQUENCE [LARGE SCALE GENOMIC DNA]</scope>
    <source>
        <strain evidence="1 2">DSM 5476</strain>
    </source>
</reference>
<dbReference type="HOGENOM" id="CLU_2521752_0_0_9"/>
<evidence type="ECO:0000313" key="2">
    <source>
        <dbReference type="Proteomes" id="UP000003340"/>
    </source>
</evidence>
<accession>C0EH94</accession>
<reference evidence="1 2" key="2">
    <citation type="submission" date="2009-02" db="EMBL/GenBank/DDBJ databases">
        <title>Draft genome sequence of Clostridium methylpentosum (DSM 5476).</title>
        <authorList>
            <person name="Sudarsanam P."/>
            <person name="Ley R."/>
            <person name="Guruge J."/>
            <person name="Turnbaugh P.J."/>
            <person name="Mahowald M."/>
            <person name="Liep D."/>
            <person name="Gordon J."/>
        </authorList>
    </citation>
    <scope>NUCLEOTIDE SEQUENCE [LARGE SCALE GENOMIC DNA]</scope>
    <source>
        <strain evidence="1 2">DSM 5476</strain>
    </source>
</reference>